<feature type="transmembrane region" description="Helical" evidence="1">
    <location>
        <begin position="52"/>
        <end position="74"/>
    </location>
</feature>
<organism evidence="2 3">
    <name type="scientific">Hermanssonia centrifuga</name>
    <dbReference type="NCBI Taxonomy" id="98765"/>
    <lineage>
        <taxon>Eukaryota</taxon>
        <taxon>Fungi</taxon>
        <taxon>Dikarya</taxon>
        <taxon>Basidiomycota</taxon>
        <taxon>Agaricomycotina</taxon>
        <taxon>Agaricomycetes</taxon>
        <taxon>Polyporales</taxon>
        <taxon>Meruliaceae</taxon>
        <taxon>Hermanssonia</taxon>
    </lineage>
</organism>
<accession>A0A4S4KHD2</accession>
<feature type="transmembrane region" description="Helical" evidence="1">
    <location>
        <begin position="86"/>
        <end position="111"/>
    </location>
</feature>
<keyword evidence="1" id="KW-1133">Transmembrane helix</keyword>
<keyword evidence="3" id="KW-1185">Reference proteome</keyword>
<feature type="transmembrane region" description="Helical" evidence="1">
    <location>
        <begin position="131"/>
        <end position="153"/>
    </location>
</feature>
<evidence type="ECO:0000313" key="3">
    <source>
        <dbReference type="Proteomes" id="UP000309038"/>
    </source>
</evidence>
<keyword evidence="1" id="KW-0472">Membrane</keyword>
<dbReference type="AlphaFoldDB" id="A0A4S4KHD2"/>
<dbReference type="EMBL" id="SGPJ01000277">
    <property type="protein sequence ID" value="THG95929.1"/>
    <property type="molecule type" value="Genomic_DNA"/>
</dbReference>
<proteinExistence type="predicted"/>
<feature type="transmembrane region" description="Helical" evidence="1">
    <location>
        <begin position="9"/>
        <end position="32"/>
    </location>
</feature>
<reference evidence="2 3" key="1">
    <citation type="submission" date="2019-02" db="EMBL/GenBank/DDBJ databases">
        <title>Genome sequencing of the rare red list fungi Phlebia centrifuga.</title>
        <authorList>
            <person name="Buettner E."/>
            <person name="Kellner H."/>
        </authorList>
    </citation>
    <scope>NUCLEOTIDE SEQUENCE [LARGE SCALE GENOMIC DNA]</scope>
    <source>
        <strain evidence="2 3">DSM 108282</strain>
    </source>
</reference>
<evidence type="ECO:0000256" key="1">
    <source>
        <dbReference type="SAM" id="Phobius"/>
    </source>
</evidence>
<protein>
    <recommendedName>
        <fullName evidence="4">MARVEL domain-containing protein</fullName>
    </recommendedName>
</protein>
<sequence length="181" mass="20310">MPSVNGIRLFLYVILWLFSAVLLGLTAARLHYTTHLPLGDPLNNGHNFYDPIVAELLASSALTLLWAPWVIHVIHRTYDYGLVSSFAGEILGLFGLFVMWLVGAAIATSFWGSLEWCHEFQACRLLTALVAFAWMGFILLFVLLIISVMFSIANRAYTHPLHGRYDPRASAYAPNVSERRV</sequence>
<evidence type="ECO:0000313" key="2">
    <source>
        <dbReference type="EMBL" id="THG95929.1"/>
    </source>
</evidence>
<name>A0A4S4KHD2_9APHY</name>
<gene>
    <name evidence="2" type="ORF">EW026_g5804</name>
</gene>
<dbReference type="Proteomes" id="UP000309038">
    <property type="component" value="Unassembled WGS sequence"/>
</dbReference>
<keyword evidence="1" id="KW-0812">Transmembrane</keyword>
<comment type="caution">
    <text evidence="2">The sequence shown here is derived from an EMBL/GenBank/DDBJ whole genome shotgun (WGS) entry which is preliminary data.</text>
</comment>
<evidence type="ECO:0008006" key="4">
    <source>
        <dbReference type="Google" id="ProtNLM"/>
    </source>
</evidence>